<gene>
    <name evidence="1" type="ORF">AVEN_102842_1</name>
    <name evidence="2" type="ORF">AVEN_39372_1</name>
</gene>
<protein>
    <submittedName>
        <fullName evidence="1">Uncharacterized protein</fullName>
    </submittedName>
</protein>
<reference evidence="1 3" key="1">
    <citation type="journal article" date="2019" name="Sci. Rep.">
        <title>Orb-weaving spider Araneus ventricosus genome elucidates the spidroin gene catalogue.</title>
        <authorList>
            <person name="Kono N."/>
            <person name="Nakamura H."/>
            <person name="Ohtoshi R."/>
            <person name="Moran D.A.P."/>
            <person name="Shinohara A."/>
            <person name="Yoshida Y."/>
            <person name="Fujiwara M."/>
            <person name="Mori M."/>
            <person name="Tomita M."/>
            <person name="Arakawa K."/>
        </authorList>
    </citation>
    <scope>NUCLEOTIDE SEQUENCE [LARGE SCALE GENOMIC DNA]</scope>
</reference>
<dbReference type="AlphaFoldDB" id="A0A4Y2S2I2"/>
<comment type="caution">
    <text evidence="1">The sequence shown here is derived from an EMBL/GenBank/DDBJ whole genome shotgun (WGS) entry which is preliminary data.</text>
</comment>
<dbReference type="EMBL" id="BGPR01019596">
    <property type="protein sequence ID" value="GBN82388.1"/>
    <property type="molecule type" value="Genomic_DNA"/>
</dbReference>
<evidence type="ECO:0000313" key="2">
    <source>
        <dbReference type="EMBL" id="GBN82391.1"/>
    </source>
</evidence>
<evidence type="ECO:0000313" key="3">
    <source>
        <dbReference type="Proteomes" id="UP000499080"/>
    </source>
</evidence>
<accession>A0A4Y2S2I2</accession>
<evidence type="ECO:0000313" key="1">
    <source>
        <dbReference type="EMBL" id="GBN82388.1"/>
    </source>
</evidence>
<dbReference type="EMBL" id="BGPR01019597">
    <property type="protein sequence ID" value="GBN82391.1"/>
    <property type="molecule type" value="Genomic_DNA"/>
</dbReference>
<proteinExistence type="predicted"/>
<organism evidence="1 3">
    <name type="scientific">Araneus ventricosus</name>
    <name type="common">Orbweaver spider</name>
    <name type="synonym">Epeira ventricosa</name>
    <dbReference type="NCBI Taxonomy" id="182803"/>
    <lineage>
        <taxon>Eukaryota</taxon>
        <taxon>Metazoa</taxon>
        <taxon>Ecdysozoa</taxon>
        <taxon>Arthropoda</taxon>
        <taxon>Chelicerata</taxon>
        <taxon>Arachnida</taxon>
        <taxon>Araneae</taxon>
        <taxon>Araneomorphae</taxon>
        <taxon>Entelegynae</taxon>
        <taxon>Araneoidea</taxon>
        <taxon>Araneidae</taxon>
        <taxon>Araneus</taxon>
    </lineage>
</organism>
<dbReference type="Proteomes" id="UP000499080">
    <property type="component" value="Unassembled WGS sequence"/>
</dbReference>
<keyword evidence="3" id="KW-1185">Reference proteome</keyword>
<name>A0A4Y2S2I2_ARAVE</name>
<sequence length="106" mass="12021">MAAPQIASISSSITSVRWQHYNSYNKQLSHFKVYDRFHSTKPARACAQTMGTAICAYARSTRKCNYRFLDIQVISNKLGVTPVVHRDAPSYSAMHISQYLHPDRGN</sequence>